<reference evidence="4 5" key="1">
    <citation type="journal article" date="2018" name="Mol. Biol. Evol.">
        <title>Broad Genomic Sampling Reveals a Smut Pathogenic Ancestry of the Fungal Clade Ustilaginomycotina.</title>
        <authorList>
            <person name="Kijpornyongpan T."/>
            <person name="Mondo S.J."/>
            <person name="Barry K."/>
            <person name="Sandor L."/>
            <person name="Lee J."/>
            <person name="Lipzen A."/>
            <person name="Pangilinan J."/>
            <person name="LaButti K."/>
            <person name="Hainaut M."/>
            <person name="Henrissat B."/>
            <person name="Grigoriev I.V."/>
            <person name="Spatafora J.W."/>
            <person name="Aime M.C."/>
        </authorList>
    </citation>
    <scope>NUCLEOTIDE SEQUENCE [LARGE SCALE GENOMIC DNA]</scope>
    <source>
        <strain evidence="4 5">MCA 4186</strain>
    </source>
</reference>
<dbReference type="GeneID" id="37269213"/>
<dbReference type="SUPFAM" id="SSF160527">
    <property type="entry name" value="V-type ATPase subunit E-like"/>
    <property type="match status" value="1"/>
</dbReference>
<dbReference type="HAMAP" id="MF_00311">
    <property type="entry name" value="ATP_synth_E_arch"/>
    <property type="match status" value="1"/>
</dbReference>
<gene>
    <name evidence="4" type="ORF">FA09DRAFT_328165</name>
</gene>
<dbReference type="PANTHER" id="PTHR45715">
    <property type="entry name" value="ATPASE H+-TRANSPORTING V1 SUBUNIT E1A-RELATED"/>
    <property type="match status" value="1"/>
</dbReference>
<dbReference type="InterPro" id="IPR002842">
    <property type="entry name" value="ATPase_V1_Esu"/>
</dbReference>
<organism evidence="4 5">
    <name type="scientific">Tilletiopsis washingtonensis</name>
    <dbReference type="NCBI Taxonomy" id="58919"/>
    <lineage>
        <taxon>Eukaryota</taxon>
        <taxon>Fungi</taxon>
        <taxon>Dikarya</taxon>
        <taxon>Basidiomycota</taxon>
        <taxon>Ustilaginomycotina</taxon>
        <taxon>Exobasidiomycetes</taxon>
        <taxon>Entylomatales</taxon>
        <taxon>Entylomatales incertae sedis</taxon>
        <taxon>Tilletiopsis</taxon>
    </lineage>
</organism>
<dbReference type="RefSeq" id="XP_025600316.1">
    <property type="nucleotide sequence ID" value="XM_025741669.1"/>
</dbReference>
<evidence type="ECO:0000256" key="2">
    <source>
        <dbReference type="ARBA" id="ARBA00022448"/>
    </source>
</evidence>
<dbReference type="Pfam" id="PF01991">
    <property type="entry name" value="vATP-synt_E"/>
    <property type="match status" value="1"/>
</dbReference>
<comment type="similarity">
    <text evidence="1">Belongs to the V-ATPase E subunit family.</text>
</comment>
<keyword evidence="3" id="KW-0406">Ion transport</keyword>
<dbReference type="STRING" id="58919.A0A316ZE39"/>
<dbReference type="Proteomes" id="UP000245946">
    <property type="component" value="Unassembled WGS sequence"/>
</dbReference>
<dbReference type="GO" id="GO:0046961">
    <property type="term" value="F:proton-transporting ATPase activity, rotational mechanism"/>
    <property type="evidence" value="ECO:0007669"/>
    <property type="project" value="InterPro"/>
</dbReference>
<dbReference type="InterPro" id="IPR038495">
    <property type="entry name" value="ATPase_E_C"/>
</dbReference>
<proteinExistence type="inferred from homology"/>
<dbReference type="Gene3D" id="6.10.250.1620">
    <property type="match status" value="1"/>
</dbReference>
<evidence type="ECO:0000313" key="4">
    <source>
        <dbReference type="EMBL" id="PWO00038.1"/>
    </source>
</evidence>
<dbReference type="GO" id="GO:0033178">
    <property type="term" value="C:proton-transporting two-sector ATPase complex, catalytic domain"/>
    <property type="evidence" value="ECO:0007669"/>
    <property type="project" value="InterPro"/>
</dbReference>
<protein>
    <submittedName>
        <fullName evidence="4">Putative vacuolar ATP synthase subunit E</fullName>
    </submittedName>
</protein>
<name>A0A316ZE39_9BASI</name>
<keyword evidence="5" id="KW-1185">Reference proteome</keyword>
<dbReference type="OrthoDB" id="10263003at2759"/>
<sequence>MSRALNDDEVLTEMKKMVAFIKQEAMEKAREIQVKADEEFAIEKAKIVRQEAISIDAAYEKKTKQAQVAQKIAASNQTNASRLKVLQSREAHLQELFEAARGRLEELSKDQSKYQELLTKLVLQGLLQLTEPKVEITARSGDVQMVQEAAKAAAKQYEEKSGRKVETNVKDGLSKDCAGGIMLAGHEGRIKINNTLDERLRLSEDRMLPEIGHDLFGPNPNRRFFN</sequence>
<dbReference type="Gene3D" id="3.30.2320.30">
    <property type="entry name" value="ATP synthase, E subunit, C-terminal"/>
    <property type="match status" value="1"/>
</dbReference>
<keyword evidence="2" id="KW-0813">Transport</keyword>
<evidence type="ECO:0000256" key="1">
    <source>
        <dbReference type="ARBA" id="ARBA00005901"/>
    </source>
</evidence>
<evidence type="ECO:0000256" key="3">
    <source>
        <dbReference type="ARBA" id="ARBA00023065"/>
    </source>
</evidence>
<dbReference type="AlphaFoldDB" id="A0A316ZE39"/>
<evidence type="ECO:0000313" key="5">
    <source>
        <dbReference type="Proteomes" id="UP000245946"/>
    </source>
</evidence>
<dbReference type="EMBL" id="KZ819286">
    <property type="protein sequence ID" value="PWO00038.1"/>
    <property type="molecule type" value="Genomic_DNA"/>
</dbReference>
<accession>A0A316ZE39</accession>